<dbReference type="Proteomes" id="UP000467841">
    <property type="component" value="Unassembled WGS sequence"/>
</dbReference>
<accession>A0A6D2J2F6</accession>
<dbReference type="PANTHER" id="PTHR14379">
    <property type="entry name" value="LIMKAIN B LKAP"/>
    <property type="match status" value="1"/>
</dbReference>
<comment type="caution">
    <text evidence="1">The sequence shown here is derived from an EMBL/GenBank/DDBJ whole genome shotgun (WGS) entry which is preliminary data.</text>
</comment>
<organism evidence="1 2">
    <name type="scientific">Microthlaspi erraticum</name>
    <dbReference type="NCBI Taxonomy" id="1685480"/>
    <lineage>
        <taxon>Eukaryota</taxon>
        <taxon>Viridiplantae</taxon>
        <taxon>Streptophyta</taxon>
        <taxon>Embryophyta</taxon>
        <taxon>Tracheophyta</taxon>
        <taxon>Spermatophyta</taxon>
        <taxon>Magnoliopsida</taxon>
        <taxon>eudicotyledons</taxon>
        <taxon>Gunneridae</taxon>
        <taxon>Pentapetalae</taxon>
        <taxon>rosids</taxon>
        <taxon>malvids</taxon>
        <taxon>Brassicales</taxon>
        <taxon>Brassicaceae</taxon>
        <taxon>Coluteocarpeae</taxon>
        <taxon>Microthlaspi</taxon>
    </lineage>
</organism>
<dbReference type="GO" id="GO:0005777">
    <property type="term" value="C:peroxisome"/>
    <property type="evidence" value="ECO:0007669"/>
    <property type="project" value="InterPro"/>
</dbReference>
<dbReference type="InterPro" id="IPR024768">
    <property type="entry name" value="Marf1"/>
</dbReference>
<dbReference type="EMBL" id="CACVBM020001107">
    <property type="protein sequence ID" value="CAA7031544.1"/>
    <property type="molecule type" value="Genomic_DNA"/>
</dbReference>
<evidence type="ECO:0000313" key="1">
    <source>
        <dbReference type="EMBL" id="CAA7031544.1"/>
    </source>
</evidence>
<evidence type="ECO:0000313" key="2">
    <source>
        <dbReference type="Proteomes" id="UP000467841"/>
    </source>
</evidence>
<evidence type="ECO:0008006" key="3">
    <source>
        <dbReference type="Google" id="ProtNLM"/>
    </source>
</evidence>
<dbReference type="PANTHER" id="PTHR14379:SF75">
    <property type="entry name" value="NYN DOMAIN-CONTAINING PROTEIN"/>
    <property type="match status" value="1"/>
</dbReference>
<dbReference type="GO" id="GO:0010468">
    <property type="term" value="P:regulation of gene expression"/>
    <property type="evidence" value="ECO:0007669"/>
    <property type="project" value="InterPro"/>
</dbReference>
<name>A0A6D2J2F6_9BRAS</name>
<reference evidence="1" key="1">
    <citation type="submission" date="2020-01" db="EMBL/GenBank/DDBJ databases">
        <authorList>
            <person name="Mishra B."/>
        </authorList>
    </citation>
    <scope>NUCLEOTIDE SEQUENCE [LARGE SCALE GENOMIC DNA]</scope>
</reference>
<dbReference type="AlphaFoldDB" id="A0A6D2J2F6"/>
<protein>
    <recommendedName>
        <fullName evidence="3">NYN domain-containing protein</fullName>
    </recommendedName>
</protein>
<keyword evidence="2" id="KW-1185">Reference proteome</keyword>
<dbReference type="OrthoDB" id="1057087at2759"/>
<gene>
    <name evidence="1" type="ORF">MERR_LOCUS18779</name>
</gene>
<proteinExistence type="predicted"/>
<sequence length="237" mass="27180">MPPCVRTRKPHRRGRGCRSDEITYTVRRPAPSSIPRSSLPPPSFPCPPLPSLERVVLENSDETMSRLFPVITTRREPMRETYVLWDMSDYSIPENFDPLSIGIQIRSAIENEGYLGQLHIWLYGAENTWSPELIVQLEALDFFVYPLKGVKRARLSLILSYFLAFVLEMDAPKNLLMLSSNKEEMEQDPKFARVRKMLEVRGYCVVSAQPEALINPDVPRSLLVPTKSEAYLPSERI</sequence>